<protein>
    <submittedName>
        <fullName evidence="1">Uncharacterized protein</fullName>
    </submittedName>
</protein>
<name>A0A5C5Z380_9BACT</name>
<reference evidence="1 2" key="1">
    <citation type="submission" date="2019-02" db="EMBL/GenBank/DDBJ databases">
        <title>Deep-cultivation of Planctomycetes and their phenomic and genomic characterization uncovers novel biology.</title>
        <authorList>
            <person name="Wiegand S."/>
            <person name="Jogler M."/>
            <person name="Boedeker C."/>
            <person name="Pinto D."/>
            <person name="Vollmers J."/>
            <person name="Rivas-Marin E."/>
            <person name="Kohn T."/>
            <person name="Peeters S.H."/>
            <person name="Heuer A."/>
            <person name="Rast P."/>
            <person name="Oberbeckmann S."/>
            <person name="Bunk B."/>
            <person name="Jeske O."/>
            <person name="Meyerdierks A."/>
            <person name="Storesund J.E."/>
            <person name="Kallscheuer N."/>
            <person name="Luecker S."/>
            <person name="Lage O.M."/>
            <person name="Pohl T."/>
            <person name="Merkel B.J."/>
            <person name="Hornburger P."/>
            <person name="Mueller R.-W."/>
            <person name="Bruemmer F."/>
            <person name="Labrenz M."/>
            <person name="Spormann A.M."/>
            <person name="Op Den Camp H."/>
            <person name="Overmann J."/>
            <person name="Amann R."/>
            <person name="Jetten M.S.M."/>
            <person name="Mascher T."/>
            <person name="Medema M.H."/>
            <person name="Devos D.P."/>
            <person name="Kaster A.-K."/>
            <person name="Ovreas L."/>
            <person name="Rohde M."/>
            <person name="Galperin M.Y."/>
            <person name="Jogler C."/>
        </authorList>
    </citation>
    <scope>NUCLEOTIDE SEQUENCE [LARGE SCALE GENOMIC DNA]</scope>
    <source>
        <strain evidence="1 2">CA13</strain>
    </source>
</reference>
<evidence type="ECO:0000313" key="1">
    <source>
        <dbReference type="EMBL" id="TWT81839.1"/>
    </source>
</evidence>
<accession>A0A5C5Z380</accession>
<gene>
    <name evidence="1" type="ORF">CA13_32920</name>
</gene>
<comment type="caution">
    <text evidence="1">The sequence shown here is derived from an EMBL/GenBank/DDBJ whole genome shotgun (WGS) entry which is preliminary data.</text>
</comment>
<evidence type="ECO:0000313" key="2">
    <source>
        <dbReference type="Proteomes" id="UP000315010"/>
    </source>
</evidence>
<sequence>MQNLNLLTTRLIADGSMQVFCSMVFWVATDHPRMLLASPKEVRRAFKACVLLGRAASWAGPRVEQGS</sequence>
<keyword evidence="2" id="KW-1185">Reference proteome</keyword>
<dbReference type="Proteomes" id="UP000315010">
    <property type="component" value="Unassembled WGS sequence"/>
</dbReference>
<dbReference type="EMBL" id="SJPJ01000001">
    <property type="protein sequence ID" value="TWT81839.1"/>
    <property type="molecule type" value="Genomic_DNA"/>
</dbReference>
<proteinExistence type="predicted"/>
<dbReference type="AlphaFoldDB" id="A0A5C5Z380"/>
<organism evidence="1 2">
    <name type="scientific">Novipirellula herctigrandis</name>
    <dbReference type="NCBI Taxonomy" id="2527986"/>
    <lineage>
        <taxon>Bacteria</taxon>
        <taxon>Pseudomonadati</taxon>
        <taxon>Planctomycetota</taxon>
        <taxon>Planctomycetia</taxon>
        <taxon>Pirellulales</taxon>
        <taxon>Pirellulaceae</taxon>
        <taxon>Novipirellula</taxon>
    </lineage>
</organism>